<feature type="compositionally biased region" description="Pro residues" evidence="1">
    <location>
        <begin position="673"/>
        <end position="683"/>
    </location>
</feature>
<feature type="compositionally biased region" description="Basic and acidic residues" evidence="1">
    <location>
        <begin position="470"/>
        <end position="481"/>
    </location>
</feature>
<feature type="compositionally biased region" description="Pro residues" evidence="1">
    <location>
        <begin position="618"/>
        <end position="659"/>
    </location>
</feature>
<dbReference type="EMBL" id="BAAAQM010000002">
    <property type="protein sequence ID" value="GAA1953353.1"/>
    <property type="molecule type" value="Genomic_DNA"/>
</dbReference>
<feature type="region of interest" description="Disordered" evidence="1">
    <location>
        <begin position="714"/>
        <end position="803"/>
    </location>
</feature>
<keyword evidence="2" id="KW-0472">Membrane</keyword>
<feature type="compositionally biased region" description="Acidic residues" evidence="1">
    <location>
        <begin position="324"/>
        <end position="338"/>
    </location>
</feature>
<proteinExistence type="predicted"/>
<dbReference type="RefSeq" id="WP_344655308.1">
    <property type="nucleotide sequence ID" value="NZ_BAAAQM010000002.1"/>
</dbReference>
<reference evidence="3 4" key="1">
    <citation type="journal article" date="2019" name="Int. J. Syst. Evol. Microbiol.">
        <title>The Global Catalogue of Microorganisms (GCM) 10K type strain sequencing project: providing services to taxonomists for standard genome sequencing and annotation.</title>
        <authorList>
            <consortium name="The Broad Institute Genomics Platform"/>
            <consortium name="The Broad Institute Genome Sequencing Center for Infectious Disease"/>
            <person name="Wu L."/>
            <person name="Ma J."/>
        </authorList>
    </citation>
    <scope>NUCLEOTIDE SEQUENCE [LARGE SCALE GENOMIC DNA]</scope>
    <source>
        <strain evidence="3 4">JCM 16013</strain>
    </source>
</reference>
<feature type="transmembrane region" description="Helical" evidence="2">
    <location>
        <begin position="690"/>
        <end position="710"/>
    </location>
</feature>
<protein>
    <recommendedName>
        <fullName evidence="5">Serine/threonine protein kinase</fullName>
    </recommendedName>
</protein>
<evidence type="ECO:0000256" key="2">
    <source>
        <dbReference type="SAM" id="Phobius"/>
    </source>
</evidence>
<feature type="compositionally biased region" description="Low complexity" evidence="1">
    <location>
        <begin position="745"/>
        <end position="788"/>
    </location>
</feature>
<comment type="caution">
    <text evidence="3">The sequence shown here is derived from an EMBL/GenBank/DDBJ whole genome shotgun (WGS) entry which is preliminary data.</text>
</comment>
<feature type="compositionally biased region" description="Polar residues" evidence="1">
    <location>
        <begin position="246"/>
        <end position="255"/>
    </location>
</feature>
<evidence type="ECO:0008006" key="5">
    <source>
        <dbReference type="Google" id="ProtNLM"/>
    </source>
</evidence>
<feature type="region of interest" description="Disordered" evidence="1">
    <location>
        <begin position="317"/>
        <end position="344"/>
    </location>
</feature>
<feature type="compositionally biased region" description="Acidic residues" evidence="1">
    <location>
        <begin position="227"/>
        <end position="242"/>
    </location>
</feature>
<feature type="compositionally biased region" description="Low complexity" evidence="1">
    <location>
        <begin position="511"/>
        <end position="520"/>
    </location>
</feature>
<dbReference type="Proteomes" id="UP001499854">
    <property type="component" value="Unassembled WGS sequence"/>
</dbReference>
<accession>A0ABN2QJG3</accession>
<evidence type="ECO:0000313" key="3">
    <source>
        <dbReference type="EMBL" id="GAA1953353.1"/>
    </source>
</evidence>
<keyword evidence="2" id="KW-0812">Transmembrane</keyword>
<sequence>MEDGEGTVSVQRGDLVAGRYRLGDPLGPAWRAHDEHDDVEVILVPTQDDTPDATPWRDRRAVLPTTATATGDHGAWLISAPVAARTLSEAVAQWGALPAEQVLTIAAGAVTALSTVGPHPSMTPDHILLTDDGNVLLLPVPTPDNALFDLGAALFLAAEGRSPFDPPTGDPRQPTLAGLIRGLMQKDPDHAAALDRTYAELSRLGAPLEAEHGTDTLMEAQSASAEAAEDGTGGEEITDAGDEPTHVTQSFDLPTQPMTAAELLAETGEGEVMAEVVAEEVAGDETEAGGDEASGDIPAQPMSTADLLAETDDELTRPVPTIEAEPEAETATADDEPPADLPTQPMSAADLLAETDDELTRPVPIIEAEAEAEPETEATTADDEPEAELLGEIDEEPTRPVPTIIRPGASKAEDHRATQVVAMSDALSDAIPDHEITRPVPVIEPDPPVIEAPTEPLAADHLAADHLADTNESNTSDHEITRPVPAAGPGREEITRPVPTIAPGSPDALSTQALPLAAAMPPEPPPTKPEQIPVATAAVAPPTMAADVVPPTQAADAVPPQQPQNQFQQQPQPPNQFLQQPQGQFQPQPQFGSQPQQSASQPPQSSAPPTQAAAAFSAPPPGAANPWLQPPQQPQSPQLPPNPWQNPQPGGMPPGPGGPGSPSGPWGNQPGQPFYPMPAPPPKNNTGKTVGIIVGAVAAVALVVIVVVLATKGGKSSKDGVDNAGNTSSHSASSQPSSVPGTNFPSGSTSSSSSSPSPSDSSSDTDTPSDSSSSSDSYTPPPDLTSTPFDPSVLNEGATDKTPLTLEALAPQDFRDDKGVHYSLKAGSVQPCVQSDMSANMKDILTSNSCKSEIAASYVDDSGQYLVSVKVLPLPDQHTATVVYDDLAQQSAADFGIWCPQDGPGSSACQGDYRSATIKQYREQQHRYVILSVALAVNHSESSSIAPWLDAAAKKAVDAAGPDNWSGNQ</sequence>
<organism evidence="3 4">
    <name type="scientific">Catenulispora subtropica</name>
    <dbReference type="NCBI Taxonomy" id="450798"/>
    <lineage>
        <taxon>Bacteria</taxon>
        <taxon>Bacillati</taxon>
        <taxon>Actinomycetota</taxon>
        <taxon>Actinomycetes</taxon>
        <taxon>Catenulisporales</taxon>
        <taxon>Catenulisporaceae</taxon>
        <taxon>Catenulispora</taxon>
    </lineage>
</organism>
<feature type="compositionally biased region" description="Low complexity" evidence="1">
    <location>
        <begin position="663"/>
        <end position="672"/>
    </location>
</feature>
<feature type="region of interest" description="Disordered" evidence="1">
    <location>
        <begin position="470"/>
        <end position="688"/>
    </location>
</feature>
<keyword evidence="4" id="KW-1185">Reference proteome</keyword>
<name>A0ABN2QJG3_9ACTN</name>
<gene>
    <name evidence="3" type="ORF">GCM10009838_05780</name>
</gene>
<evidence type="ECO:0000313" key="4">
    <source>
        <dbReference type="Proteomes" id="UP001499854"/>
    </source>
</evidence>
<feature type="region of interest" description="Disordered" evidence="1">
    <location>
        <begin position="390"/>
        <end position="415"/>
    </location>
</feature>
<feature type="compositionally biased region" description="Low complexity" evidence="1">
    <location>
        <begin position="728"/>
        <end position="738"/>
    </location>
</feature>
<feature type="region of interest" description="Disordered" evidence="1">
    <location>
        <begin position="219"/>
        <end position="255"/>
    </location>
</feature>
<feature type="compositionally biased region" description="Low complexity" evidence="1">
    <location>
        <begin position="529"/>
        <end position="617"/>
    </location>
</feature>
<evidence type="ECO:0000256" key="1">
    <source>
        <dbReference type="SAM" id="MobiDB-lite"/>
    </source>
</evidence>
<keyword evidence="2" id="KW-1133">Transmembrane helix</keyword>